<comment type="caution">
    <text evidence="7">The sequence shown here is derived from an EMBL/GenBank/DDBJ whole genome shotgun (WGS) entry which is preliminary data.</text>
</comment>
<dbReference type="SUPFAM" id="SSF47473">
    <property type="entry name" value="EF-hand"/>
    <property type="match status" value="1"/>
</dbReference>
<keyword evidence="2" id="KW-0677">Repeat</keyword>
<evidence type="ECO:0000313" key="8">
    <source>
        <dbReference type="Proteomes" id="UP001497623"/>
    </source>
</evidence>
<feature type="domain" description="EF-hand" evidence="6">
    <location>
        <begin position="8"/>
        <end position="43"/>
    </location>
</feature>
<reference evidence="7 8" key="1">
    <citation type="submission" date="2024-05" db="EMBL/GenBank/DDBJ databases">
        <authorList>
            <person name="Wallberg A."/>
        </authorList>
    </citation>
    <scope>NUCLEOTIDE SEQUENCE [LARGE SCALE GENOMIC DNA]</scope>
</reference>
<dbReference type="AlphaFoldDB" id="A0AAV2QK99"/>
<sequence>MNLDLSARDQERGKFAFSIYDFDGSGRMDGFYLGDVLRALNLNPTNAVLQNLGGTFRKREKIFTVEEFLPAYSECKKIKNAGSFEDFMEVLKTYDKMEDGNVVVSELEHILLHLGERMEKSEIDAVFADCLPEEDDEGCIEYEHFLRKLCEGFI</sequence>
<evidence type="ECO:0000256" key="2">
    <source>
        <dbReference type="ARBA" id="ARBA00022737"/>
    </source>
</evidence>
<dbReference type="PROSITE" id="PS50222">
    <property type="entry name" value="EF_HAND_2"/>
    <property type="match status" value="1"/>
</dbReference>
<evidence type="ECO:0000256" key="1">
    <source>
        <dbReference type="ARBA" id="ARBA00011445"/>
    </source>
</evidence>
<dbReference type="InterPro" id="IPR050230">
    <property type="entry name" value="CALM/Myosin/TropC-like"/>
</dbReference>
<proteinExistence type="predicted"/>
<organism evidence="7 8">
    <name type="scientific">Meganyctiphanes norvegica</name>
    <name type="common">Northern krill</name>
    <name type="synonym">Thysanopoda norvegica</name>
    <dbReference type="NCBI Taxonomy" id="48144"/>
    <lineage>
        <taxon>Eukaryota</taxon>
        <taxon>Metazoa</taxon>
        <taxon>Ecdysozoa</taxon>
        <taxon>Arthropoda</taxon>
        <taxon>Crustacea</taxon>
        <taxon>Multicrustacea</taxon>
        <taxon>Malacostraca</taxon>
        <taxon>Eumalacostraca</taxon>
        <taxon>Eucarida</taxon>
        <taxon>Euphausiacea</taxon>
        <taxon>Euphausiidae</taxon>
        <taxon>Meganyctiphanes</taxon>
    </lineage>
</organism>
<evidence type="ECO:0000259" key="6">
    <source>
        <dbReference type="PROSITE" id="PS50222"/>
    </source>
</evidence>
<gene>
    <name evidence="7" type="ORF">MNOR_LOCUS12505</name>
</gene>
<dbReference type="Proteomes" id="UP001497623">
    <property type="component" value="Unassembled WGS sequence"/>
</dbReference>
<evidence type="ECO:0000256" key="4">
    <source>
        <dbReference type="ARBA" id="ARBA00023175"/>
    </source>
</evidence>
<dbReference type="Gene3D" id="1.10.238.10">
    <property type="entry name" value="EF-hand"/>
    <property type="match status" value="2"/>
</dbReference>
<accession>A0AAV2QK99</accession>
<comment type="subunit">
    <text evidence="1">Myosin is a hexamer of 2 heavy chains and 4 light chains.</text>
</comment>
<dbReference type="PANTHER" id="PTHR23048:SF33">
    <property type="entry name" value="MYOSIN LIGHT CHAIN ALKALI"/>
    <property type="match status" value="1"/>
</dbReference>
<dbReference type="GO" id="GO:0005509">
    <property type="term" value="F:calcium ion binding"/>
    <property type="evidence" value="ECO:0007669"/>
    <property type="project" value="InterPro"/>
</dbReference>
<keyword evidence="3" id="KW-0518">Myosin</keyword>
<evidence type="ECO:0000256" key="5">
    <source>
        <dbReference type="ARBA" id="ARBA00023179"/>
    </source>
</evidence>
<dbReference type="EMBL" id="CAXKWB010006874">
    <property type="protein sequence ID" value="CAL4084749.1"/>
    <property type="molecule type" value="Genomic_DNA"/>
</dbReference>
<dbReference type="PANTHER" id="PTHR23048">
    <property type="entry name" value="MYOSIN LIGHT CHAIN 1, 3"/>
    <property type="match status" value="1"/>
</dbReference>
<dbReference type="InterPro" id="IPR011992">
    <property type="entry name" value="EF-hand-dom_pair"/>
</dbReference>
<name>A0AAV2QK99_MEGNR</name>
<dbReference type="GO" id="GO:0005859">
    <property type="term" value="C:muscle myosin complex"/>
    <property type="evidence" value="ECO:0007669"/>
    <property type="project" value="TreeGrafter"/>
</dbReference>
<evidence type="ECO:0000313" key="7">
    <source>
        <dbReference type="EMBL" id="CAL4084749.1"/>
    </source>
</evidence>
<dbReference type="FunFam" id="1.10.238.10:FF:000001">
    <property type="entry name" value="Calmodulin 1"/>
    <property type="match status" value="1"/>
</dbReference>
<keyword evidence="5" id="KW-0514">Muscle protein</keyword>
<evidence type="ECO:0000256" key="3">
    <source>
        <dbReference type="ARBA" id="ARBA00023123"/>
    </source>
</evidence>
<keyword evidence="4" id="KW-0505">Motor protein</keyword>
<protein>
    <recommendedName>
        <fullName evidence="6">EF-hand domain-containing protein</fullName>
    </recommendedName>
</protein>
<keyword evidence="8" id="KW-1185">Reference proteome</keyword>
<dbReference type="InterPro" id="IPR002048">
    <property type="entry name" value="EF_hand_dom"/>
</dbReference>